<dbReference type="GO" id="GO:0017004">
    <property type="term" value="P:cytochrome complex assembly"/>
    <property type="evidence" value="ECO:0007669"/>
    <property type="project" value="UniProtKB-KW"/>
</dbReference>
<keyword evidence="2 7" id="KW-0349">Heme</keyword>
<evidence type="ECO:0000259" key="8">
    <source>
        <dbReference type="Pfam" id="PF03918"/>
    </source>
</evidence>
<keyword evidence="7" id="KW-0472">Membrane</keyword>
<comment type="similarity">
    <text evidence="1 7">Belongs to the CcmH/CycL/Ccl2/NrfF family.</text>
</comment>
<sequence>MLALTAAAPAHAVQPDEVLKDPVLESRARHISEGLRCLVCQNQSIDDSDAPLAKDLRVIVRERLTAGDSNNQVVDYLVARYGEFVLLRPVFGWHTLLLWLTPLLAVLLGGFGIWRLSRRRAPTKAAGLSQAEQAEVEALLERR</sequence>
<protein>
    <recommendedName>
        <fullName evidence="7">Cytochrome c-type biogenesis protein</fullName>
    </recommendedName>
</protein>
<dbReference type="Pfam" id="PF03918">
    <property type="entry name" value="CcmH"/>
    <property type="match status" value="1"/>
</dbReference>
<evidence type="ECO:0000256" key="6">
    <source>
        <dbReference type="ARBA" id="ARBA00023004"/>
    </source>
</evidence>
<dbReference type="AlphaFoldDB" id="A0A512INX6"/>
<keyword evidence="7" id="KW-0812">Transmembrane</keyword>
<name>A0A512INX6_9HYPH</name>
<evidence type="ECO:0000256" key="3">
    <source>
        <dbReference type="ARBA" id="ARBA00022723"/>
    </source>
</evidence>
<dbReference type="PANTHER" id="PTHR47870">
    <property type="entry name" value="CYTOCHROME C-TYPE BIOGENESIS PROTEIN CCMH"/>
    <property type="match status" value="1"/>
</dbReference>
<proteinExistence type="inferred from homology"/>
<keyword evidence="10" id="KW-1185">Reference proteome</keyword>
<dbReference type="CDD" id="cd16378">
    <property type="entry name" value="CcmH_N"/>
    <property type="match status" value="1"/>
</dbReference>
<feature type="domain" description="CcmH/CycL/Ccl2/NrfF N-terminal" evidence="8">
    <location>
        <begin position="2"/>
        <end position="140"/>
    </location>
</feature>
<keyword evidence="4 7" id="KW-0732">Signal</keyword>
<keyword evidence="6 7" id="KW-0408">Iron</keyword>
<evidence type="ECO:0000313" key="9">
    <source>
        <dbReference type="EMBL" id="GEO99390.1"/>
    </source>
</evidence>
<keyword evidence="7" id="KW-1133">Transmembrane helix</keyword>
<dbReference type="GO" id="GO:0005886">
    <property type="term" value="C:plasma membrane"/>
    <property type="evidence" value="ECO:0007669"/>
    <property type="project" value="TreeGrafter"/>
</dbReference>
<gene>
    <name evidence="9" type="primary">ccmH</name>
    <name evidence="9" type="ORF">MHA02_17780</name>
</gene>
<accession>A0A512INX6</accession>
<organism evidence="9 10">
    <name type="scientific">Methylobacterium haplocladii</name>
    <dbReference type="NCBI Taxonomy" id="1176176"/>
    <lineage>
        <taxon>Bacteria</taxon>
        <taxon>Pseudomonadati</taxon>
        <taxon>Pseudomonadota</taxon>
        <taxon>Alphaproteobacteria</taxon>
        <taxon>Hyphomicrobiales</taxon>
        <taxon>Methylobacteriaceae</taxon>
        <taxon>Methylobacterium</taxon>
    </lineage>
</organism>
<dbReference type="InterPro" id="IPR005616">
    <property type="entry name" value="CcmH/CycL/Ccl2/NrfF_N"/>
</dbReference>
<dbReference type="InterPro" id="IPR051263">
    <property type="entry name" value="C-type_cytochrome_biogenesis"/>
</dbReference>
<reference evidence="9 10" key="1">
    <citation type="submission" date="2019-07" db="EMBL/GenBank/DDBJ databases">
        <title>Whole genome shotgun sequence of Methylobacterium haplocladii NBRC 107714.</title>
        <authorList>
            <person name="Hosoyama A."/>
            <person name="Uohara A."/>
            <person name="Ohji S."/>
            <person name="Ichikawa N."/>
        </authorList>
    </citation>
    <scope>NUCLEOTIDE SEQUENCE [LARGE SCALE GENOMIC DNA]</scope>
    <source>
        <strain evidence="9 10">NBRC 107714</strain>
    </source>
</reference>
<dbReference type="PANTHER" id="PTHR47870:SF1">
    <property type="entry name" value="CYTOCHROME C-TYPE BIOGENESIS PROTEIN CCMH"/>
    <property type="match status" value="1"/>
</dbReference>
<evidence type="ECO:0000256" key="4">
    <source>
        <dbReference type="ARBA" id="ARBA00022729"/>
    </source>
</evidence>
<evidence type="ECO:0000256" key="7">
    <source>
        <dbReference type="RuleBase" id="RU364112"/>
    </source>
</evidence>
<evidence type="ECO:0000256" key="1">
    <source>
        <dbReference type="ARBA" id="ARBA00010342"/>
    </source>
</evidence>
<evidence type="ECO:0000256" key="5">
    <source>
        <dbReference type="ARBA" id="ARBA00022748"/>
    </source>
</evidence>
<dbReference type="OrthoDB" id="9804975at2"/>
<dbReference type="Gene3D" id="1.10.8.640">
    <property type="entry name" value="Cytochrome C biogenesis protein"/>
    <property type="match status" value="1"/>
</dbReference>
<evidence type="ECO:0000313" key="10">
    <source>
        <dbReference type="Proteomes" id="UP000321258"/>
    </source>
</evidence>
<feature type="transmembrane region" description="Helical" evidence="7">
    <location>
        <begin position="91"/>
        <end position="114"/>
    </location>
</feature>
<comment type="function">
    <text evidence="7">Possible subunit of a heme lyase.</text>
</comment>
<comment type="caution">
    <text evidence="9">The sequence shown here is derived from an EMBL/GenBank/DDBJ whole genome shotgun (WGS) entry which is preliminary data.</text>
</comment>
<dbReference type="RefSeq" id="WP_147078282.1">
    <property type="nucleotide sequence ID" value="NZ_BJZT01000015.1"/>
</dbReference>
<dbReference type="InterPro" id="IPR038297">
    <property type="entry name" value="CcmH/CycL/NrfF/Ccl2_sf"/>
</dbReference>
<dbReference type="GO" id="GO:0046872">
    <property type="term" value="F:metal ion binding"/>
    <property type="evidence" value="ECO:0007669"/>
    <property type="project" value="UniProtKB-KW"/>
</dbReference>
<keyword evidence="3 7" id="KW-0479">Metal-binding</keyword>
<keyword evidence="5" id="KW-0201">Cytochrome c-type biogenesis</keyword>
<dbReference type="EMBL" id="BJZT01000015">
    <property type="protein sequence ID" value="GEO99390.1"/>
    <property type="molecule type" value="Genomic_DNA"/>
</dbReference>
<evidence type="ECO:0000256" key="2">
    <source>
        <dbReference type="ARBA" id="ARBA00022617"/>
    </source>
</evidence>
<dbReference type="Proteomes" id="UP000321258">
    <property type="component" value="Unassembled WGS sequence"/>
</dbReference>